<protein>
    <recommendedName>
        <fullName evidence="4">F-box domain-containing protein</fullName>
    </recommendedName>
</protein>
<keyword evidence="3" id="KW-1185">Reference proteome</keyword>
<organism evidence="2 3">
    <name type="scientific">Coprinellus micaceus</name>
    <name type="common">Glistening ink-cap mushroom</name>
    <name type="synonym">Coprinus micaceus</name>
    <dbReference type="NCBI Taxonomy" id="71717"/>
    <lineage>
        <taxon>Eukaryota</taxon>
        <taxon>Fungi</taxon>
        <taxon>Dikarya</taxon>
        <taxon>Basidiomycota</taxon>
        <taxon>Agaricomycotina</taxon>
        <taxon>Agaricomycetes</taxon>
        <taxon>Agaricomycetidae</taxon>
        <taxon>Agaricales</taxon>
        <taxon>Agaricineae</taxon>
        <taxon>Psathyrellaceae</taxon>
        <taxon>Coprinellus</taxon>
    </lineage>
</organism>
<dbReference type="STRING" id="71717.A0A4Y7TE99"/>
<dbReference type="AlphaFoldDB" id="A0A4Y7TE99"/>
<comment type="caution">
    <text evidence="2">The sequence shown here is derived from an EMBL/GenBank/DDBJ whole genome shotgun (WGS) entry which is preliminary data.</text>
</comment>
<sequence>MVTVLRGRLSIPPEVAEDIGFSLLASCPLHSLAAIIPLLQTSKEWHTALSPKSNTTLYARLCRLKFDIAAVERRAFTPTNADLTAHLIEACRTLKTIRNGDIFHEDVDSVLLNVLVMMFHDDGKNRTQLEFSGVVDFVDQFLRHRLHEEKETNDMWPLENVRNAAALWLSWLLTTKEQLENETVQERAEIINLVLPFLVCPMRYASAYAPSNHFILPLTEEVQLFETSTRHGPFPVYHMKQQKATVIPFFHSRTSVLIPPVSAAATLLFWSRREIQPFFQIPTGVPTNRDALGGNPGLTLEDLVDFNSFKAAKLRSVVRWDWDQGCPMSLLEDGSMDPCIQEPSKRWDMDWWRSRMCQSVFWKQPEWRLGNVYKRGLLTGLWQGVYFLSNADSFTEVLRNSSCPDVVSGSFQLLPRPILMRLQEHSFVSGAGISQAATETRKPPRTPHQPAAIPPISSSATQAKEDGEDHLIPDDPNINNAWIPGPIGGLKWSSDHETTLVPSAQRPQDPLAAPPGSARSVDPMPSMSFRIASASACHPPRPSSNDNRTYDAQDGRPFAQYNGYYLYETFEPGKASAHQRMEETPCRCAGSSASFSAGSCPRCPRCEARQKYLDEVRRRERQGESVIPEPMVDDKVEGFFKNIGMGRNGDGSFDLNLTQETAPTRGAPNRPPHDFSRAEVCDDGIVDTIVTGGLDEHHRLAWGDSVYYGRVRPWDGMVAILRRHGPNDMRNHGQFLFYGYVYGGDTFVGNWRYAGGDPTTPAFEAPFIMSRRAEDPLLSIAPTRT</sequence>
<feature type="compositionally biased region" description="Basic and acidic residues" evidence="1">
    <location>
        <begin position="463"/>
        <end position="473"/>
    </location>
</feature>
<feature type="region of interest" description="Disordered" evidence="1">
    <location>
        <begin position="432"/>
        <end position="480"/>
    </location>
</feature>
<evidence type="ECO:0008006" key="4">
    <source>
        <dbReference type="Google" id="ProtNLM"/>
    </source>
</evidence>
<evidence type="ECO:0000313" key="3">
    <source>
        <dbReference type="Proteomes" id="UP000298030"/>
    </source>
</evidence>
<dbReference type="Proteomes" id="UP000298030">
    <property type="component" value="Unassembled WGS sequence"/>
</dbReference>
<feature type="region of interest" description="Disordered" evidence="1">
    <location>
        <begin position="499"/>
        <end position="521"/>
    </location>
</feature>
<evidence type="ECO:0000256" key="1">
    <source>
        <dbReference type="SAM" id="MobiDB-lite"/>
    </source>
</evidence>
<reference evidence="2 3" key="1">
    <citation type="journal article" date="2019" name="Nat. Ecol. Evol.">
        <title>Megaphylogeny resolves global patterns of mushroom evolution.</title>
        <authorList>
            <person name="Varga T."/>
            <person name="Krizsan K."/>
            <person name="Foldi C."/>
            <person name="Dima B."/>
            <person name="Sanchez-Garcia M."/>
            <person name="Sanchez-Ramirez S."/>
            <person name="Szollosi G.J."/>
            <person name="Szarkandi J.G."/>
            <person name="Papp V."/>
            <person name="Albert L."/>
            <person name="Andreopoulos W."/>
            <person name="Angelini C."/>
            <person name="Antonin V."/>
            <person name="Barry K.W."/>
            <person name="Bougher N.L."/>
            <person name="Buchanan P."/>
            <person name="Buyck B."/>
            <person name="Bense V."/>
            <person name="Catcheside P."/>
            <person name="Chovatia M."/>
            <person name="Cooper J."/>
            <person name="Damon W."/>
            <person name="Desjardin D."/>
            <person name="Finy P."/>
            <person name="Geml J."/>
            <person name="Haridas S."/>
            <person name="Hughes K."/>
            <person name="Justo A."/>
            <person name="Karasinski D."/>
            <person name="Kautmanova I."/>
            <person name="Kiss B."/>
            <person name="Kocsube S."/>
            <person name="Kotiranta H."/>
            <person name="LaButti K.M."/>
            <person name="Lechner B.E."/>
            <person name="Liimatainen K."/>
            <person name="Lipzen A."/>
            <person name="Lukacs Z."/>
            <person name="Mihaltcheva S."/>
            <person name="Morgado L.N."/>
            <person name="Niskanen T."/>
            <person name="Noordeloos M.E."/>
            <person name="Ohm R.A."/>
            <person name="Ortiz-Santana B."/>
            <person name="Ovrebo C."/>
            <person name="Racz N."/>
            <person name="Riley R."/>
            <person name="Savchenko A."/>
            <person name="Shiryaev A."/>
            <person name="Soop K."/>
            <person name="Spirin V."/>
            <person name="Szebenyi C."/>
            <person name="Tomsovsky M."/>
            <person name="Tulloss R.E."/>
            <person name="Uehling J."/>
            <person name="Grigoriev I.V."/>
            <person name="Vagvolgyi C."/>
            <person name="Papp T."/>
            <person name="Martin F.M."/>
            <person name="Miettinen O."/>
            <person name="Hibbett D.S."/>
            <person name="Nagy L.G."/>
        </authorList>
    </citation>
    <scope>NUCLEOTIDE SEQUENCE [LARGE SCALE GENOMIC DNA]</scope>
    <source>
        <strain evidence="2 3">FP101781</strain>
    </source>
</reference>
<gene>
    <name evidence="2" type="ORF">FA13DRAFT_1790765</name>
</gene>
<name>A0A4Y7TE99_COPMI</name>
<dbReference type="OrthoDB" id="5595695at2759"/>
<accession>A0A4Y7TE99</accession>
<dbReference type="EMBL" id="QPFP01000015">
    <property type="protein sequence ID" value="TEB32460.1"/>
    <property type="molecule type" value="Genomic_DNA"/>
</dbReference>
<proteinExistence type="predicted"/>
<evidence type="ECO:0000313" key="2">
    <source>
        <dbReference type="EMBL" id="TEB32460.1"/>
    </source>
</evidence>